<reference evidence="1" key="1">
    <citation type="journal article" date="2021" name="Proc. Natl. Acad. Sci. U.S.A.">
        <title>Three genomes in the algal genus Volvox reveal the fate of a haploid sex-determining region after a transition to homothallism.</title>
        <authorList>
            <person name="Yamamoto K."/>
            <person name="Hamaji T."/>
            <person name="Kawai-Toyooka H."/>
            <person name="Matsuzaki R."/>
            <person name="Takahashi F."/>
            <person name="Nishimura Y."/>
            <person name="Kawachi M."/>
            <person name="Noguchi H."/>
            <person name="Minakuchi Y."/>
            <person name="Umen J.G."/>
            <person name="Toyoda A."/>
            <person name="Nozaki H."/>
        </authorList>
    </citation>
    <scope>NUCLEOTIDE SEQUENCE</scope>
    <source>
        <strain evidence="2">NIES-3785</strain>
        <strain evidence="1">NIES-3786</strain>
    </source>
</reference>
<proteinExistence type="predicted"/>
<dbReference type="Proteomes" id="UP000722791">
    <property type="component" value="Unassembled WGS sequence"/>
</dbReference>
<accession>A0A8J4FX10</accession>
<evidence type="ECO:0000313" key="1">
    <source>
        <dbReference type="EMBL" id="GIL90156.1"/>
    </source>
</evidence>
<dbReference type="InterPro" id="IPR029787">
    <property type="entry name" value="Nucleotide_cyclase"/>
</dbReference>
<evidence type="ECO:0000313" key="3">
    <source>
        <dbReference type="Proteomes" id="UP000747110"/>
    </source>
</evidence>
<organism evidence="1 3">
    <name type="scientific">Volvox reticuliferus</name>
    <dbReference type="NCBI Taxonomy" id="1737510"/>
    <lineage>
        <taxon>Eukaryota</taxon>
        <taxon>Viridiplantae</taxon>
        <taxon>Chlorophyta</taxon>
        <taxon>core chlorophytes</taxon>
        <taxon>Chlorophyceae</taxon>
        <taxon>CS clade</taxon>
        <taxon>Chlamydomonadales</taxon>
        <taxon>Volvocaceae</taxon>
        <taxon>Volvox</taxon>
    </lineage>
</organism>
<comment type="caution">
    <text evidence="1">The sequence shown here is derived from an EMBL/GenBank/DDBJ whole genome shotgun (WGS) entry which is preliminary data.</text>
</comment>
<name>A0A8J4FX10_9CHLO</name>
<dbReference type="Gene3D" id="3.30.70.1230">
    <property type="entry name" value="Nucleotide cyclase"/>
    <property type="match status" value="1"/>
</dbReference>
<evidence type="ECO:0008006" key="4">
    <source>
        <dbReference type="Google" id="ProtNLM"/>
    </source>
</evidence>
<dbReference type="Proteomes" id="UP000747110">
    <property type="component" value="Unassembled WGS sequence"/>
</dbReference>
<dbReference type="SUPFAM" id="SSF55073">
    <property type="entry name" value="Nucleotide cyclase"/>
    <property type="match status" value="1"/>
</dbReference>
<evidence type="ECO:0000313" key="2">
    <source>
        <dbReference type="EMBL" id="GIM13244.1"/>
    </source>
</evidence>
<gene>
    <name evidence="1" type="ORF">Vretifemale_17861</name>
    <name evidence="2" type="ORF">Vretimale_16374</name>
</gene>
<protein>
    <recommendedName>
        <fullName evidence="4">Guanylate cyclase domain-containing protein</fullName>
    </recommendedName>
</protein>
<dbReference type="EMBL" id="BNCP01000055">
    <property type="protein sequence ID" value="GIL90156.1"/>
    <property type="molecule type" value="Genomic_DNA"/>
</dbReference>
<sequence>MGYVGIIGISTLLAWDEASTREALALLHNCVMELSHKWVGYLVEATDEQVHAVFLDAVDTLLWALVPHGAPMARGGLRVKTGVDVGHVVGEVHVLTGWICYRGKMVPCAARVMQIASSNQVLASSKAWAAALVSASSLLQSCGVVDDRLGPFKLRGIADHVEMVQVRLQRADVAGVDGWAQELQEGGVGGGSPVVTREVTGTDGDGGSAVIASGAGRTAASTMQPAETFKWQAFSGDSSGVAERSVSGARGFSLLSRASHGGAASAPSRSARRRRQHHQMYNVIGGLPHLPQLSGSP</sequence>
<keyword evidence="3" id="KW-1185">Reference proteome</keyword>
<dbReference type="AlphaFoldDB" id="A0A8J4FX10"/>
<dbReference type="EMBL" id="BNCQ01000047">
    <property type="protein sequence ID" value="GIM13244.1"/>
    <property type="molecule type" value="Genomic_DNA"/>
</dbReference>